<gene>
    <name evidence="1" type="ORF">I4F81_000915</name>
</gene>
<evidence type="ECO:0000313" key="1">
    <source>
        <dbReference type="EMBL" id="KAK1858306.1"/>
    </source>
</evidence>
<sequence>MFVLWFDSHEFVTRTARLSNVAIEALAHHAVERDVALSVKVAFDAAYGPAWHCVVGRDYGSYVTHEVGAFVYFFVGGWSVLLFRADWLSA</sequence>
<dbReference type="Proteomes" id="UP000798662">
    <property type="component" value="Chromosome 1"/>
</dbReference>
<protein>
    <submittedName>
        <fullName evidence="1">Uncharacterized protein</fullName>
    </submittedName>
</protein>
<name>A0ACC3BLE0_PYRYE</name>
<comment type="caution">
    <text evidence="1">The sequence shown here is derived from an EMBL/GenBank/DDBJ whole genome shotgun (WGS) entry which is preliminary data.</text>
</comment>
<dbReference type="EMBL" id="CM020618">
    <property type="protein sequence ID" value="KAK1858306.1"/>
    <property type="molecule type" value="Genomic_DNA"/>
</dbReference>
<accession>A0ACC3BLE0</accession>
<proteinExistence type="predicted"/>
<organism evidence="1 2">
    <name type="scientific">Pyropia yezoensis</name>
    <name type="common">Susabi-nori</name>
    <name type="synonym">Porphyra yezoensis</name>
    <dbReference type="NCBI Taxonomy" id="2788"/>
    <lineage>
        <taxon>Eukaryota</taxon>
        <taxon>Rhodophyta</taxon>
        <taxon>Bangiophyceae</taxon>
        <taxon>Bangiales</taxon>
        <taxon>Bangiaceae</taxon>
        <taxon>Pyropia</taxon>
    </lineage>
</organism>
<keyword evidence="2" id="KW-1185">Reference proteome</keyword>
<reference evidence="1" key="1">
    <citation type="submission" date="2019-11" db="EMBL/GenBank/DDBJ databases">
        <title>Nori genome reveals adaptations in red seaweeds to the harsh intertidal environment.</title>
        <authorList>
            <person name="Wang D."/>
            <person name="Mao Y."/>
        </authorList>
    </citation>
    <scope>NUCLEOTIDE SEQUENCE</scope>
    <source>
        <tissue evidence="1">Gametophyte</tissue>
    </source>
</reference>
<evidence type="ECO:0000313" key="2">
    <source>
        <dbReference type="Proteomes" id="UP000798662"/>
    </source>
</evidence>